<reference evidence="2" key="1">
    <citation type="submission" date="2020-10" db="EMBL/GenBank/DDBJ databases">
        <title>Sequencing the genomes of 1000 actinobacteria strains.</title>
        <authorList>
            <person name="Klenk H.-P."/>
        </authorList>
    </citation>
    <scope>NUCLEOTIDE SEQUENCE</scope>
    <source>
        <strain evidence="2">DSM 46832</strain>
    </source>
</reference>
<proteinExistence type="predicted"/>
<dbReference type="RefSeq" id="WP_192771369.1">
    <property type="nucleotide sequence ID" value="NZ_JADBEB010000001.1"/>
</dbReference>
<evidence type="ECO:0000313" key="2">
    <source>
        <dbReference type="EMBL" id="MBE1492467.1"/>
    </source>
</evidence>
<gene>
    <name evidence="2" type="ORF">H4W31_008105</name>
</gene>
<feature type="region of interest" description="Disordered" evidence="1">
    <location>
        <begin position="1"/>
        <end position="21"/>
    </location>
</feature>
<accession>A0A927R2E7</accession>
<comment type="caution">
    <text evidence="2">The sequence shown here is derived from an EMBL/GenBank/DDBJ whole genome shotgun (WGS) entry which is preliminary data.</text>
</comment>
<evidence type="ECO:0000256" key="1">
    <source>
        <dbReference type="SAM" id="MobiDB-lite"/>
    </source>
</evidence>
<evidence type="ECO:0008006" key="4">
    <source>
        <dbReference type="Google" id="ProtNLM"/>
    </source>
</evidence>
<dbReference type="AlphaFoldDB" id="A0A927R2E7"/>
<sequence>MTSDQTSNQGTRPGIEPHTPQRPIWLCRTCAVAWPCLGARTLLTVDFVADPTGLAVYLAAQLQDAIVDLAALNPNPGPDPAALHARFLAWVRPRVAITRTRLDGDLPPPPPA</sequence>
<name>A0A927R2E7_9ACTN</name>
<feature type="compositionally biased region" description="Polar residues" evidence="1">
    <location>
        <begin position="1"/>
        <end position="11"/>
    </location>
</feature>
<evidence type="ECO:0000313" key="3">
    <source>
        <dbReference type="Proteomes" id="UP000649753"/>
    </source>
</evidence>
<organism evidence="2 3">
    <name type="scientific">Plantactinospora soyae</name>
    <dbReference type="NCBI Taxonomy" id="1544732"/>
    <lineage>
        <taxon>Bacteria</taxon>
        <taxon>Bacillati</taxon>
        <taxon>Actinomycetota</taxon>
        <taxon>Actinomycetes</taxon>
        <taxon>Micromonosporales</taxon>
        <taxon>Micromonosporaceae</taxon>
        <taxon>Plantactinospora</taxon>
    </lineage>
</organism>
<keyword evidence="3" id="KW-1185">Reference proteome</keyword>
<protein>
    <recommendedName>
        <fullName evidence="4">Flavin reductase</fullName>
    </recommendedName>
</protein>
<dbReference type="EMBL" id="JADBEB010000001">
    <property type="protein sequence ID" value="MBE1492467.1"/>
    <property type="molecule type" value="Genomic_DNA"/>
</dbReference>
<dbReference type="Proteomes" id="UP000649753">
    <property type="component" value="Unassembled WGS sequence"/>
</dbReference>